<evidence type="ECO:0000313" key="2">
    <source>
        <dbReference type="Proteomes" id="UP000322307"/>
    </source>
</evidence>
<sequence>MKKIIPLIFLSLFLVSCDFTTSKNPEDSWIKSVKGQTFTDGEGGYIIFDANGNGSMKITEDTSNDFWAELGKLAIESIQFTYIKAIGKNRAIYKYTILFTTVYVGFKLDKNKLFITEAAETPEGVNWGKLEYLASKNKNQF</sequence>
<dbReference type="EMBL" id="SAYE01000012">
    <property type="protein sequence ID" value="TXJ50602.1"/>
    <property type="molecule type" value="Genomic_DNA"/>
</dbReference>
<dbReference type="AlphaFoldDB" id="A0A5C8FMF5"/>
<name>A0A5C8FMF5_9SPIR</name>
<accession>A0A5C8FMF5</accession>
<proteinExistence type="predicted"/>
<comment type="caution">
    <text evidence="1">The sequence shown here is derived from an EMBL/GenBank/DDBJ whole genome shotgun (WGS) entry which is preliminary data.</text>
</comment>
<organism evidence="1 2">
    <name type="scientific">Brachyspira aalborgi</name>
    <dbReference type="NCBI Taxonomy" id="29522"/>
    <lineage>
        <taxon>Bacteria</taxon>
        <taxon>Pseudomonadati</taxon>
        <taxon>Spirochaetota</taxon>
        <taxon>Spirochaetia</taxon>
        <taxon>Brachyspirales</taxon>
        <taxon>Brachyspiraceae</taxon>
        <taxon>Brachyspira</taxon>
    </lineage>
</organism>
<reference evidence="1 2" key="1">
    <citation type="journal article" date="1992" name="Lakartidningen">
        <title>[Penicillin V and not amoxicillin is the first choice preparation in acute otitis].</title>
        <authorList>
            <person name="Kamme C."/>
            <person name="Lundgren K."/>
            <person name="Prellner K."/>
        </authorList>
    </citation>
    <scope>NUCLEOTIDE SEQUENCE [LARGE SCALE GENOMIC DNA]</scope>
    <source>
        <strain evidence="1 2">PC3939II</strain>
    </source>
</reference>
<dbReference type="RefSeq" id="WP_147718016.1">
    <property type="nucleotide sequence ID" value="NZ_SAYE01000012.1"/>
</dbReference>
<evidence type="ECO:0000313" key="1">
    <source>
        <dbReference type="EMBL" id="TXJ50602.1"/>
    </source>
</evidence>
<gene>
    <name evidence="1" type="ORF">EPJ84_06015</name>
</gene>
<protein>
    <submittedName>
        <fullName evidence="1">Uncharacterized protein</fullName>
    </submittedName>
</protein>
<dbReference type="PROSITE" id="PS51257">
    <property type="entry name" value="PROKAR_LIPOPROTEIN"/>
    <property type="match status" value="1"/>
</dbReference>
<dbReference type="Proteomes" id="UP000322307">
    <property type="component" value="Unassembled WGS sequence"/>
</dbReference>